<proteinExistence type="predicted"/>
<protein>
    <submittedName>
        <fullName evidence="2">Uncharacterized protein</fullName>
    </submittedName>
</protein>
<feature type="compositionally biased region" description="Polar residues" evidence="1">
    <location>
        <begin position="64"/>
        <end position="74"/>
    </location>
</feature>
<reference evidence="2 3" key="1">
    <citation type="submission" date="2015-07" db="EMBL/GenBank/DDBJ databases">
        <title>Comparative genomics of the Sigatoka disease complex on banana suggests a link between parallel evolutionary changes in Pseudocercospora fijiensis and Pseudocercospora eumusae and increased virulence on the banana host.</title>
        <authorList>
            <person name="Chang T.-C."/>
            <person name="Salvucci A."/>
            <person name="Crous P.W."/>
            <person name="Stergiopoulos I."/>
        </authorList>
    </citation>
    <scope>NUCLEOTIDE SEQUENCE [LARGE SCALE GENOMIC DNA]</scope>
    <source>
        <strain evidence="2 3">CBS 116634</strain>
    </source>
</reference>
<organism evidence="2 3">
    <name type="scientific">Pseudocercospora musae</name>
    <dbReference type="NCBI Taxonomy" id="113226"/>
    <lineage>
        <taxon>Eukaryota</taxon>
        <taxon>Fungi</taxon>
        <taxon>Dikarya</taxon>
        <taxon>Ascomycota</taxon>
        <taxon>Pezizomycotina</taxon>
        <taxon>Dothideomycetes</taxon>
        <taxon>Dothideomycetidae</taxon>
        <taxon>Mycosphaerellales</taxon>
        <taxon>Mycosphaerellaceae</taxon>
        <taxon>Pseudocercospora</taxon>
    </lineage>
</organism>
<keyword evidence="3" id="KW-1185">Reference proteome</keyword>
<feature type="compositionally biased region" description="Polar residues" evidence="1">
    <location>
        <begin position="80"/>
        <end position="91"/>
    </location>
</feature>
<evidence type="ECO:0000256" key="1">
    <source>
        <dbReference type="SAM" id="MobiDB-lite"/>
    </source>
</evidence>
<dbReference type="EMBL" id="LFZO01000085">
    <property type="protein sequence ID" value="KXT14344.1"/>
    <property type="molecule type" value="Genomic_DNA"/>
</dbReference>
<sequence length="197" mass="22376">MPQRTDKLSNTAYPLAANACHAALRAAKEALLGRRLFKCLMPRFKVSAVAQVSDRLPPEPPRQLATQEQVSARSTVAKDQLSTSPTRNPQRNLRLHHSKSPVRHRDTTLSHGRTQRQNHAMAKVHPQIAQDWESLLAMGQMGQTLSDTEALSMKRIMFVAGWSERPWNRGTGLEECEIWDSEKEVLLRQKYWEEGSD</sequence>
<dbReference type="Proteomes" id="UP000073492">
    <property type="component" value="Unassembled WGS sequence"/>
</dbReference>
<name>A0A139II56_9PEZI</name>
<feature type="compositionally biased region" description="Basic residues" evidence="1">
    <location>
        <begin position="93"/>
        <end position="102"/>
    </location>
</feature>
<evidence type="ECO:0000313" key="3">
    <source>
        <dbReference type="Proteomes" id="UP000073492"/>
    </source>
</evidence>
<evidence type="ECO:0000313" key="2">
    <source>
        <dbReference type="EMBL" id="KXT14344.1"/>
    </source>
</evidence>
<comment type="caution">
    <text evidence="2">The sequence shown here is derived from an EMBL/GenBank/DDBJ whole genome shotgun (WGS) entry which is preliminary data.</text>
</comment>
<dbReference type="AlphaFoldDB" id="A0A139II56"/>
<feature type="region of interest" description="Disordered" evidence="1">
    <location>
        <begin position="53"/>
        <end position="122"/>
    </location>
</feature>
<feature type="compositionally biased region" description="Polar residues" evidence="1">
    <location>
        <begin position="109"/>
        <end position="118"/>
    </location>
</feature>
<accession>A0A139II56</accession>
<gene>
    <name evidence="2" type="ORF">AC579_4004</name>
</gene>